<keyword evidence="4" id="KW-1185">Reference proteome</keyword>
<evidence type="ECO:0000256" key="1">
    <source>
        <dbReference type="SAM" id="MobiDB-lite"/>
    </source>
</evidence>
<protein>
    <recommendedName>
        <fullName evidence="5">DUF4064 domain-containing protein</fullName>
    </recommendedName>
</protein>
<feature type="transmembrane region" description="Helical" evidence="2">
    <location>
        <begin position="49"/>
        <end position="71"/>
    </location>
</feature>
<feature type="transmembrane region" description="Helical" evidence="2">
    <location>
        <begin position="91"/>
        <end position="118"/>
    </location>
</feature>
<accession>A0ABM9C780</accession>
<sequence length="153" mass="16163">MDYNPPPRSELPEGPADPSLSGHGAPANIEPEYVFQENKRDFKHSGPGIASFVIALVTLVGYAVSFVFVGMQASDILSNSNDVIADSSETIMFLGLTVLILAAVNVIGAVIGIIGLTLRRRRKVFAIIGTIINGAILLLFMLLIATILVNAGA</sequence>
<name>A0ABM9C780_9BACL</name>
<feature type="transmembrane region" description="Helical" evidence="2">
    <location>
        <begin position="125"/>
        <end position="149"/>
    </location>
</feature>
<dbReference type="Proteomes" id="UP000838324">
    <property type="component" value="Unassembled WGS sequence"/>
</dbReference>
<keyword evidence="2" id="KW-0812">Transmembrane</keyword>
<comment type="caution">
    <text evidence="3">The sequence shown here is derived from an EMBL/GenBank/DDBJ whole genome shotgun (WGS) entry which is preliminary data.</text>
</comment>
<keyword evidence="2" id="KW-0472">Membrane</keyword>
<organism evidence="3 4">
    <name type="scientific">Paenibacillus auburnensis</name>
    <dbReference type="NCBI Taxonomy" id="2905649"/>
    <lineage>
        <taxon>Bacteria</taxon>
        <taxon>Bacillati</taxon>
        <taxon>Bacillota</taxon>
        <taxon>Bacilli</taxon>
        <taxon>Bacillales</taxon>
        <taxon>Paenibacillaceae</taxon>
        <taxon>Paenibacillus</taxon>
    </lineage>
</organism>
<dbReference type="EMBL" id="CAKMMG010000002">
    <property type="protein sequence ID" value="CAH1204932.1"/>
    <property type="molecule type" value="Genomic_DNA"/>
</dbReference>
<reference evidence="3" key="1">
    <citation type="submission" date="2022-01" db="EMBL/GenBank/DDBJ databases">
        <authorList>
            <person name="Criscuolo A."/>
        </authorList>
    </citation>
    <scope>NUCLEOTIDE SEQUENCE</scope>
    <source>
        <strain evidence="3">CIP111892</strain>
    </source>
</reference>
<evidence type="ECO:0000313" key="3">
    <source>
        <dbReference type="EMBL" id="CAH1204932.1"/>
    </source>
</evidence>
<evidence type="ECO:0000313" key="4">
    <source>
        <dbReference type="Proteomes" id="UP000838324"/>
    </source>
</evidence>
<evidence type="ECO:0008006" key="5">
    <source>
        <dbReference type="Google" id="ProtNLM"/>
    </source>
</evidence>
<evidence type="ECO:0000256" key="2">
    <source>
        <dbReference type="SAM" id="Phobius"/>
    </source>
</evidence>
<proteinExistence type="predicted"/>
<feature type="region of interest" description="Disordered" evidence="1">
    <location>
        <begin position="1"/>
        <end position="22"/>
    </location>
</feature>
<keyword evidence="2" id="KW-1133">Transmembrane helix</keyword>
<dbReference type="RefSeq" id="WP_236333620.1">
    <property type="nucleotide sequence ID" value="NZ_CAKMMG010000002.1"/>
</dbReference>
<gene>
    <name evidence="3" type="ORF">PAECIP111892_02589</name>
</gene>